<feature type="domain" description="Methyltransferase" evidence="1">
    <location>
        <begin position="170"/>
        <end position="303"/>
    </location>
</feature>
<dbReference type="GO" id="GO:0008168">
    <property type="term" value="F:methyltransferase activity"/>
    <property type="evidence" value="ECO:0007669"/>
    <property type="project" value="UniProtKB-KW"/>
</dbReference>
<accession>A0A926VG13</accession>
<dbReference type="Gene3D" id="3.40.50.150">
    <property type="entry name" value="Vaccinia Virus protein VP39"/>
    <property type="match status" value="1"/>
</dbReference>
<evidence type="ECO:0000313" key="3">
    <source>
        <dbReference type="Proteomes" id="UP000641646"/>
    </source>
</evidence>
<reference evidence="2" key="1">
    <citation type="journal article" date="2015" name="ISME J.">
        <title>Draft Genome Sequence of Streptomyces incarnatus NRRL8089, which Produces the Nucleoside Antibiotic Sinefungin.</title>
        <authorList>
            <person name="Oshima K."/>
            <person name="Hattori M."/>
            <person name="Shimizu H."/>
            <person name="Fukuda K."/>
            <person name="Nemoto M."/>
            <person name="Inagaki K."/>
            <person name="Tamura T."/>
        </authorList>
    </citation>
    <scope>NUCLEOTIDE SEQUENCE</scope>
    <source>
        <strain evidence="2">FACHB-1375</strain>
    </source>
</reference>
<dbReference type="AlphaFoldDB" id="A0A926VG13"/>
<evidence type="ECO:0000313" key="2">
    <source>
        <dbReference type="EMBL" id="MBD2183077.1"/>
    </source>
</evidence>
<dbReference type="Proteomes" id="UP000641646">
    <property type="component" value="Unassembled WGS sequence"/>
</dbReference>
<dbReference type="Pfam" id="PF13847">
    <property type="entry name" value="Methyltransf_31"/>
    <property type="match status" value="1"/>
</dbReference>
<protein>
    <submittedName>
        <fullName evidence="2">Class I SAM-dependent methyltransferase</fullName>
    </submittedName>
</protein>
<keyword evidence="3" id="KW-1185">Reference proteome</keyword>
<keyword evidence="2" id="KW-0808">Transferase</keyword>
<keyword evidence="2" id="KW-0489">Methyltransferase</keyword>
<dbReference type="EMBL" id="JACJPW010000047">
    <property type="protein sequence ID" value="MBD2183077.1"/>
    <property type="molecule type" value="Genomic_DNA"/>
</dbReference>
<comment type="caution">
    <text evidence="2">The sequence shown here is derived from an EMBL/GenBank/DDBJ whole genome shotgun (WGS) entry which is preliminary data.</text>
</comment>
<dbReference type="PANTHER" id="PTHR43861:SF1">
    <property type="entry name" value="TRANS-ACONITATE 2-METHYLTRANSFERASE"/>
    <property type="match status" value="1"/>
</dbReference>
<dbReference type="PANTHER" id="PTHR43861">
    <property type="entry name" value="TRANS-ACONITATE 2-METHYLTRANSFERASE-RELATED"/>
    <property type="match status" value="1"/>
</dbReference>
<dbReference type="InterPro" id="IPR029063">
    <property type="entry name" value="SAM-dependent_MTases_sf"/>
</dbReference>
<organism evidence="2 3">
    <name type="scientific">Aerosakkonema funiforme FACHB-1375</name>
    <dbReference type="NCBI Taxonomy" id="2949571"/>
    <lineage>
        <taxon>Bacteria</taxon>
        <taxon>Bacillati</taxon>
        <taxon>Cyanobacteriota</taxon>
        <taxon>Cyanophyceae</taxon>
        <taxon>Oscillatoriophycideae</taxon>
        <taxon>Aerosakkonematales</taxon>
        <taxon>Aerosakkonemataceae</taxon>
        <taxon>Aerosakkonema</taxon>
    </lineage>
</organism>
<dbReference type="RefSeq" id="WP_190466646.1">
    <property type="nucleotide sequence ID" value="NZ_JACJPW010000047.1"/>
</dbReference>
<sequence>MQYTQMMTIAPTKLIRTWGSLDKVFIQNQVLQISGWTASINAGSLESFKVTCAGKELTEFEMALEIKSPDVVEVYPNLEYAQKARFRIRVPLGKEDPQEIRDCLIAVTPLFKEGWGGSLLRLVEPSLPIPSLEQGELLAWIGAGADEYFTITSIEFLGYFLHKANLLPTDSVLDIGCGMGRMAYSLAYYLAPTARYEGFDIMEELIEWAKTNISSRFPNFNFQQVDIYNQLYNPKGTLPAIEFVFPYDDESFDFAFLGSVFTHIPACEVRHYLEEIYRVLKRGGRCFCTVFIYNQESAKLIAQGKSSAELVYQIDDYFATSVDMPEYFTGFQEDLLMEWIRDRGFTVQGKYYGSWCGRSEHTSYQDILIIQKD</sequence>
<dbReference type="CDD" id="cd02440">
    <property type="entry name" value="AdoMet_MTases"/>
    <property type="match status" value="1"/>
</dbReference>
<dbReference type="SUPFAM" id="SSF53335">
    <property type="entry name" value="S-adenosyl-L-methionine-dependent methyltransferases"/>
    <property type="match status" value="1"/>
</dbReference>
<proteinExistence type="predicted"/>
<dbReference type="InterPro" id="IPR025714">
    <property type="entry name" value="Methyltranfer_dom"/>
</dbReference>
<gene>
    <name evidence="2" type="ORF">H6G03_18755</name>
</gene>
<reference evidence="2" key="2">
    <citation type="submission" date="2020-08" db="EMBL/GenBank/DDBJ databases">
        <authorList>
            <person name="Chen M."/>
            <person name="Teng W."/>
            <person name="Zhao L."/>
            <person name="Hu C."/>
            <person name="Zhou Y."/>
            <person name="Han B."/>
            <person name="Song L."/>
            <person name="Shu W."/>
        </authorList>
    </citation>
    <scope>NUCLEOTIDE SEQUENCE</scope>
    <source>
        <strain evidence="2">FACHB-1375</strain>
    </source>
</reference>
<dbReference type="GO" id="GO:0032259">
    <property type="term" value="P:methylation"/>
    <property type="evidence" value="ECO:0007669"/>
    <property type="project" value="UniProtKB-KW"/>
</dbReference>
<name>A0A926VG13_9CYAN</name>
<evidence type="ECO:0000259" key="1">
    <source>
        <dbReference type="Pfam" id="PF13847"/>
    </source>
</evidence>